<evidence type="ECO:0000313" key="1">
    <source>
        <dbReference type="EMBL" id="THG40043.1"/>
    </source>
</evidence>
<sequence>MKKMHVEVLDTTLRDGEQTSGVSFSTSEKMALARLLLA</sequence>
<protein>
    <submittedName>
        <fullName evidence="1">Uncharacterized protein</fullName>
    </submittedName>
</protein>
<gene>
    <name evidence="1" type="ORF">E5990_11050</name>
</gene>
<dbReference type="Proteomes" id="UP000305401">
    <property type="component" value="Unassembled WGS sequence"/>
</dbReference>
<evidence type="ECO:0000313" key="2">
    <source>
        <dbReference type="Proteomes" id="UP000305401"/>
    </source>
</evidence>
<dbReference type="EMBL" id="SSTG01000238">
    <property type="protein sequence ID" value="THG40043.1"/>
    <property type="molecule type" value="Genomic_DNA"/>
</dbReference>
<accession>A0AC61S2F9</accession>
<proteinExistence type="predicted"/>
<reference evidence="1" key="1">
    <citation type="submission" date="2019-04" db="EMBL/GenBank/DDBJ databases">
        <title>Microbes associate with the intestines of laboratory mice.</title>
        <authorList>
            <person name="Navarre W."/>
            <person name="Wong E."/>
            <person name="Huang K.C."/>
            <person name="Tropini C."/>
            <person name="Ng K."/>
            <person name="Yu B."/>
        </authorList>
    </citation>
    <scope>NUCLEOTIDE SEQUENCE</scope>
    <source>
        <strain evidence="1">NM86_A22</strain>
    </source>
</reference>
<organism evidence="1 2">
    <name type="scientific">Muribaculum caecicola</name>
    <dbReference type="NCBI Taxonomy" id="3038144"/>
    <lineage>
        <taxon>Bacteria</taxon>
        <taxon>Pseudomonadati</taxon>
        <taxon>Bacteroidota</taxon>
        <taxon>Bacteroidia</taxon>
        <taxon>Bacteroidales</taxon>
        <taxon>Muribaculaceae</taxon>
        <taxon>Muribaculum</taxon>
    </lineage>
</organism>
<feature type="non-terminal residue" evidence="1">
    <location>
        <position position="38"/>
    </location>
</feature>
<comment type="caution">
    <text evidence="1">The sequence shown here is derived from an EMBL/GenBank/DDBJ whole genome shotgun (WGS) entry which is preliminary data.</text>
</comment>
<name>A0AC61S2F9_9BACT</name>
<keyword evidence="2" id="KW-1185">Reference proteome</keyword>